<dbReference type="PANTHER" id="PTHR13154">
    <property type="entry name" value="POLYADENYLATE-BINDING PROTEIN-INTERACTING PROTEIN 2"/>
    <property type="match status" value="1"/>
</dbReference>
<keyword evidence="3" id="KW-0810">Translation regulation</keyword>
<dbReference type="GO" id="GO:0005737">
    <property type="term" value="C:cytoplasm"/>
    <property type="evidence" value="ECO:0007669"/>
    <property type="project" value="TreeGrafter"/>
</dbReference>
<accession>A0A0B7BDY6</accession>
<dbReference type="AlphaFoldDB" id="A0A0B7BDY6"/>
<name>A0A0B7BDY6_9EUPU</name>
<proteinExistence type="inferred from homology"/>
<keyword evidence="2" id="KW-0832">Ubl conjugation</keyword>
<dbReference type="EMBL" id="HACG01044237">
    <property type="protein sequence ID" value="CEK91102.1"/>
    <property type="molecule type" value="Transcribed_RNA"/>
</dbReference>
<sequence length="132" mass="15308">MNMRTPASLLNEDEPEIIPIVQNQEVDFSEYMWMEEMEEFDRQFEEELKEQELIEQCFEDLYEMEQIASEILSRSPVENAFITFDSSHAGGRTVGMARARQEHAVSVANQEEVIISSKLNPLAPEFFPRGQC</sequence>
<comment type="similarity">
    <text evidence="1">Belongs to the PAIP2 family.</text>
</comment>
<evidence type="ECO:0000256" key="2">
    <source>
        <dbReference type="ARBA" id="ARBA00022843"/>
    </source>
</evidence>
<dbReference type="PANTHER" id="PTHR13154:SF6">
    <property type="entry name" value="GEO05078P1"/>
    <property type="match status" value="1"/>
</dbReference>
<organism evidence="4">
    <name type="scientific">Arion vulgaris</name>
    <dbReference type="NCBI Taxonomy" id="1028688"/>
    <lineage>
        <taxon>Eukaryota</taxon>
        <taxon>Metazoa</taxon>
        <taxon>Spiralia</taxon>
        <taxon>Lophotrochozoa</taxon>
        <taxon>Mollusca</taxon>
        <taxon>Gastropoda</taxon>
        <taxon>Heterobranchia</taxon>
        <taxon>Euthyneura</taxon>
        <taxon>Panpulmonata</taxon>
        <taxon>Eupulmonata</taxon>
        <taxon>Stylommatophora</taxon>
        <taxon>Helicina</taxon>
        <taxon>Arionoidea</taxon>
        <taxon>Arionidae</taxon>
        <taxon>Arion</taxon>
    </lineage>
</organism>
<reference evidence="4" key="1">
    <citation type="submission" date="2014-12" db="EMBL/GenBank/DDBJ databases">
        <title>Insight into the proteome of Arion vulgaris.</title>
        <authorList>
            <person name="Aradska J."/>
            <person name="Bulat T."/>
            <person name="Smidak R."/>
            <person name="Sarate P."/>
            <person name="Gangsoo J."/>
            <person name="Sialana F."/>
            <person name="Bilban M."/>
            <person name="Lubec G."/>
        </authorList>
    </citation>
    <scope>NUCLEOTIDE SEQUENCE</scope>
    <source>
        <tissue evidence="4">Skin</tissue>
    </source>
</reference>
<dbReference type="GO" id="GO:0045947">
    <property type="term" value="P:negative regulation of translational initiation"/>
    <property type="evidence" value="ECO:0007669"/>
    <property type="project" value="InterPro"/>
</dbReference>
<evidence type="ECO:0000256" key="3">
    <source>
        <dbReference type="ARBA" id="ARBA00022845"/>
    </source>
</evidence>
<dbReference type="GO" id="GO:0000900">
    <property type="term" value="F:mRNA regulatory element binding translation repressor activity"/>
    <property type="evidence" value="ECO:0007669"/>
    <property type="project" value="InterPro"/>
</dbReference>
<dbReference type="InterPro" id="IPR009818">
    <property type="entry name" value="PAM2_motif"/>
</dbReference>
<evidence type="ECO:0000313" key="4">
    <source>
        <dbReference type="EMBL" id="CEK91102.1"/>
    </source>
</evidence>
<dbReference type="Pfam" id="PF07145">
    <property type="entry name" value="PAM2"/>
    <property type="match status" value="1"/>
</dbReference>
<evidence type="ECO:0000256" key="1">
    <source>
        <dbReference type="ARBA" id="ARBA00006858"/>
    </source>
</evidence>
<gene>
    <name evidence="4" type="primary">ORF181027</name>
</gene>
<dbReference type="InterPro" id="IPR040396">
    <property type="entry name" value="PAIP2-like"/>
</dbReference>
<protein>
    <submittedName>
        <fullName evidence="4">Uncharacterized protein</fullName>
    </submittedName>
</protein>